<dbReference type="Gene3D" id="1.10.8.500">
    <property type="entry name" value="HAMP domain in histidine kinase"/>
    <property type="match status" value="1"/>
</dbReference>
<evidence type="ECO:0000256" key="3">
    <source>
        <dbReference type="ARBA" id="ARBA00012438"/>
    </source>
</evidence>
<evidence type="ECO:0000256" key="8">
    <source>
        <dbReference type="ARBA" id="ARBA00022989"/>
    </source>
</evidence>
<evidence type="ECO:0000256" key="7">
    <source>
        <dbReference type="ARBA" id="ARBA00022777"/>
    </source>
</evidence>
<evidence type="ECO:0000256" key="2">
    <source>
        <dbReference type="ARBA" id="ARBA00004370"/>
    </source>
</evidence>
<gene>
    <name evidence="14" type="primary">cpxA_2</name>
    <name evidence="14" type="ORF">GALL_228920</name>
</gene>
<dbReference type="Pfam" id="PF00672">
    <property type="entry name" value="HAMP"/>
    <property type="match status" value="1"/>
</dbReference>
<dbReference type="PRINTS" id="PR00344">
    <property type="entry name" value="BCTRLSENSOR"/>
</dbReference>
<evidence type="ECO:0000256" key="9">
    <source>
        <dbReference type="ARBA" id="ARBA00023012"/>
    </source>
</evidence>
<accession>A0A1J5RSY3</accession>
<evidence type="ECO:0000259" key="12">
    <source>
        <dbReference type="PROSITE" id="PS50109"/>
    </source>
</evidence>
<dbReference type="SUPFAM" id="SSF55874">
    <property type="entry name" value="ATPase domain of HSP90 chaperone/DNA topoisomerase II/histidine kinase"/>
    <property type="match status" value="1"/>
</dbReference>
<comment type="caution">
    <text evidence="14">The sequence shown here is derived from an EMBL/GenBank/DDBJ whole genome shotgun (WGS) entry which is preliminary data.</text>
</comment>
<keyword evidence="7" id="KW-0418">Kinase</keyword>
<keyword evidence="8 11" id="KW-1133">Transmembrane helix</keyword>
<dbReference type="InterPro" id="IPR004358">
    <property type="entry name" value="Sig_transdc_His_kin-like_C"/>
</dbReference>
<comment type="catalytic activity">
    <reaction evidence="1">
        <text>ATP + protein L-histidine = ADP + protein N-phospho-L-histidine.</text>
        <dbReference type="EC" id="2.7.13.3"/>
    </reaction>
</comment>
<organism evidence="14">
    <name type="scientific">mine drainage metagenome</name>
    <dbReference type="NCBI Taxonomy" id="410659"/>
    <lineage>
        <taxon>unclassified sequences</taxon>
        <taxon>metagenomes</taxon>
        <taxon>ecological metagenomes</taxon>
    </lineage>
</organism>
<keyword evidence="5 14" id="KW-0808">Transferase</keyword>
<reference evidence="14" key="1">
    <citation type="submission" date="2016-10" db="EMBL/GenBank/DDBJ databases">
        <title>Sequence of Gallionella enrichment culture.</title>
        <authorList>
            <person name="Poehlein A."/>
            <person name="Muehling M."/>
            <person name="Daniel R."/>
        </authorList>
    </citation>
    <scope>NUCLEOTIDE SEQUENCE</scope>
</reference>
<feature type="domain" description="Histidine kinase" evidence="12">
    <location>
        <begin position="212"/>
        <end position="428"/>
    </location>
</feature>
<comment type="subcellular location">
    <subcellularLocation>
        <location evidence="2">Membrane</location>
    </subcellularLocation>
</comment>
<feature type="domain" description="HAMP" evidence="13">
    <location>
        <begin position="149"/>
        <end position="204"/>
    </location>
</feature>
<dbReference type="EC" id="2.7.13.3" evidence="3"/>
<evidence type="ECO:0000256" key="10">
    <source>
        <dbReference type="ARBA" id="ARBA00023136"/>
    </source>
</evidence>
<evidence type="ECO:0000313" key="14">
    <source>
        <dbReference type="EMBL" id="OIQ95087.1"/>
    </source>
</evidence>
<dbReference type="CDD" id="cd00082">
    <property type="entry name" value="HisKA"/>
    <property type="match status" value="1"/>
</dbReference>
<evidence type="ECO:0000256" key="6">
    <source>
        <dbReference type="ARBA" id="ARBA00022692"/>
    </source>
</evidence>
<dbReference type="InterPro" id="IPR050428">
    <property type="entry name" value="TCS_sensor_his_kinase"/>
</dbReference>
<dbReference type="InterPro" id="IPR036097">
    <property type="entry name" value="HisK_dim/P_sf"/>
</dbReference>
<evidence type="ECO:0000256" key="4">
    <source>
        <dbReference type="ARBA" id="ARBA00022553"/>
    </source>
</evidence>
<dbReference type="SMART" id="SM00387">
    <property type="entry name" value="HATPase_c"/>
    <property type="match status" value="1"/>
</dbReference>
<dbReference type="GO" id="GO:0000155">
    <property type="term" value="F:phosphorelay sensor kinase activity"/>
    <property type="evidence" value="ECO:0007669"/>
    <property type="project" value="InterPro"/>
</dbReference>
<evidence type="ECO:0000256" key="1">
    <source>
        <dbReference type="ARBA" id="ARBA00000085"/>
    </source>
</evidence>
<dbReference type="Gene3D" id="1.10.287.130">
    <property type="match status" value="1"/>
</dbReference>
<dbReference type="SMART" id="SM00304">
    <property type="entry name" value="HAMP"/>
    <property type="match status" value="1"/>
</dbReference>
<dbReference type="SUPFAM" id="SSF158472">
    <property type="entry name" value="HAMP domain-like"/>
    <property type="match status" value="1"/>
</dbReference>
<dbReference type="PROSITE" id="PS50885">
    <property type="entry name" value="HAMP"/>
    <property type="match status" value="1"/>
</dbReference>
<feature type="transmembrane region" description="Helical" evidence="11">
    <location>
        <begin position="9"/>
        <end position="32"/>
    </location>
</feature>
<dbReference type="GO" id="GO:0005886">
    <property type="term" value="C:plasma membrane"/>
    <property type="evidence" value="ECO:0007669"/>
    <property type="project" value="TreeGrafter"/>
</dbReference>
<dbReference type="SMART" id="SM00388">
    <property type="entry name" value="HisKA"/>
    <property type="match status" value="1"/>
</dbReference>
<keyword evidence="4" id="KW-0597">Phosphoprotein</keyword>
<dbReference type="InterPro" id="IPR005467">
    <property type="entry name" value="His_kinase_dom"/>
</dbReference>
<keyword evidence="9" id="KW-0902">Two-component regulatory system</keyword>
<dbReference type="Gene3D" id="3.30.565.10">
    <property type="entry name" value="Histidine kinase-like ATPase, C-terminal domain"/>
    <property type="match status" value="1"/>
</dbReference>
<dbReference type="InterPro" id="IPR036890">
    <property type="entry name" value="HATPase_C_sf"/>
</dbReference>
<dbReference type="PANTHER" id="PTHR45436">
    <property type="entry name" value="SENSOR HISTIDINE KINASE YKOH"/>
    <property type="match status" value="1"/>
</dbReference>
<dbReference type="CDD" id="cd06225">
    <property type="entry name" value="HAMP"/>
    <property type="match status" value="1"/>
</dbReference>
<dbReference type="FunFam" id="3.30.565.10:FF:000006">
    <property type="entry name" value="Sensor histidine kinase WalK"/>
    <property type="match status" value="1"/>
</dbReference>
<evidence type="ECO:0000259" key="13">
    <source>
        <dbReference type="PROSITE" id="PS50885"/>
    </source>
</evidence>
<dbReference type="Pfam" id="PF02518">
    <property type="entry name" value="HATPase_c"/>
    <property type="match status" value="1"/>
</dbReference>
<protein>
    <recommendedName>
        <fullName evidence="3">histidine kinase</fullName>
        <ecNumber evidence="3">2.7.13.3</ecNumber>
    </recommendedName>
</protein>
<sequence length="434" mass="46939">MVRTLFAKILLWSVLAQLVTVATILTLATVYLPESQQAVDNAFRLYADTAVTLYERFGSKALDQFLARSGDDTLLRLTLSATNAGVRCGRKSDTTTGIQARGQNGSYCLTVRAKSGGLPESRESRRTRLQITILLELLSSLGLSYGIARYLSRPISDLRQTASRLARGDLSARVGGRFARRRDEAADLVREFDQMAERLAGLVEDQRRLIGDVSHEIKSPLARLNMALELARRDAEAHAPRQFARMQHEIETISQLVGELLTLASLNAATARPLDQTVDLGALVAGVLADMAYEQPGRADDLHFTPPAPPLLVRGDKALLARAIGNVVRNAVFYTAPGARIAVRCDENGPGRVAVSVQDSGPGVPEAALDRLFDPFYRVDDARTRRTGGTGIGLAICRRAVDLHAGTVRAHNVPPHGLAVVIDLPQVGGEVDVA</sequence>
<dbReference type="AlphaFoldDB" id="A0A1J5RSY3"/>
<dbReference type="InterPro" id="IPR003594">
    <property type="entry name" value="HATPase_dom"/>
</dbReference>
<dbReference type="InterPro" id="IPR003661">
    <property type="entry name" value="HisK_dim/P_dom"/>
</dbReference>
<keyword evidence="10 11" id="KW-0472">Membrane</keyword>
<dbReference type="EMBL" id="MLJW01000173">
    <property type="protein sequence ID" value="OIQ95087.1"/>
    <property type="molecule type" value="Genomic_DNA"/>
</dbReference>
<dbReference type="InterPro" id="IPR003660">
    <property type="entry name" value="HAMP_dom"/>
</dbReference>
<dbReference type="PANTHER" id="PTHR45436:SF5">
    <property type="entry name" value="SENSOR HISTIDINE KINASE TRCS"/>
    <property type="match status" value="1"/>
</dbReference>
<name>A0A1J5RSY3_9ZZZZ</name>
<dbReference type="Pfam" id="PF00512">
    <property type="entry name" value="HisKA"/>
    <property type="match status" value="1"/>
</dbReference>
<evidence type="ECO:0000256" key="11">
    <source>
        <dbReference type="SAM" id="Phobius"/>
    </source>
</evidence>
<dbReference type="SUPFAM" id="SSF47384">
    <property type="entry name" value="Homodimeric domain of signal transducing histidine kinase"/>
    <property type="match status" value="1"/>
</dbReference>
<dbReference type="PROSITE" id="PS50109">
    <property type="entry name" value="HIS_KIN"/>
    <property type="match status" value="1"/>
</dbReference>
<proteinExistence type="predicted"/>
<evidence type="ECO:0000256" key="5">
    <source>
        <dbReference type="ARBA" id="ARBA00022679"/>
    </source>
</evidence>
<keyword evidence="6 11" id="KW-0812">Transmembrane</keyword>